<dbReference type="Proteomes" id="UP000256779">
    <property type="component" value="Unassembled WGS sequence"/>
</dbReference>
<organism evidence="1 2">
    <name type="scientific">Marinoscillum furvescens DSM 4134</name>
    <dbReference type="NCBI Taxonomy" id="1122208"/>
    <lineage>
        <taxon>Bacteria</taxon>
        <taxon>Pseudomonadati</taxon>
        <taxon>Bacteroidota</taxon>
        <taxon>Cytophagia</taxon>
        <taxon>Cytophagales</taxon>
        <taxon>Reichenbachiellaceae</taxon>
        <taxon>Marinoscillum</taxon>
    </lineage>
</organism>
<dbReference type="RefSeq" id="WP_115868712.1">
    <property type="nucleotide sequence ID" value="NZ_QREG01000013.1"/>
</dbReference>
<comment type="caution">
    <text evidence="1">The sequence shown here is derived from an EMBL/GenBank/DDBJ whole genome shotgun (WGS) entry which is preliminary data.</text>
</comment>
<evidence type="ECO:0000313" key="1">
    <source>
        <dbReference type="EMBL" id="RED96964.1"/>
    </source>
</evidence>
<reference evidence="1 2" key="1">
    <citation type="submission" date="2018-07" db="EMBL/GenBank/DDBJ databases">
        <title>Genomic Encyclopedia of Type Strains, Phase IV (KMG-IV): sequencing the most valuable type-strain genomes for metagenomic binning, comparative biology and taxonomic classification.</title>
        <authorList>
            <person name="Goeker M."/>
        </authorList>
    </citation>
    <scope>NUCLEOTIDE SEQUENCE [LARGE SCALE GENOMIC DNA]</scope>
    <source>
        <strain evidence="1 2">DSM 4134</strain>
    </source>
</reference>
<evidence type="ECO:0000313" key="2">
    <source>
        <dbReference type="Proteomes" id="UP000256779"/>
    </source>
</evidence>
<protein>
    <submittedName>
        <fullName evidence="1">Uncharacterized protein</fullName>
    </submittedName>
</protein>
<dbReference type="OrthoDB" id="1115578at2"/>
<dbReference type="AlphaFoldDB" id="A0A3D9L0J5"/>
<sequence>MSKTHYEQLLPQLEAMESSRIKQPNMPIDTYLQEASDLEVWMQEDLPKLTAVGISEGTVEALSVRTGALRYAQSEWARERNSKEEATRQWEAQSSEAIDLKNELEHAFRFAFRKHPDLLTKVHEIEDGTGHADLVQDLSDLSVLGKANEGLLQSINFNTEKLDDSASISEGLSKVLAAMNGERLENSSGKILRDKAYTLLKETVDEIRQAGKYAFWKDPERLKGYKSHYFRMR</sequence>
<gene>
    <name evidence="1" type="ORF">C7460_11312</name>
</gene>
<keyword evidence="2" id="KW-1185">Reference proteome</keyword>
<name>A0A3D9L0J5_MARFU</name>
<dbReference type="EMBL" id="QREG01000013">
    <property type="protein sequence ID" value="RED96964.1"/>
    <property type="molecule type" value="Genomic_DNA"/>
</dbReference>
<accession>A0A3D9L0J5</accession>
<proteinExistence type="predicted"/>